<dbReference type="EMBL" id="JAGIOO010000001">
    <property type="protein sequence ID" value="MBP2475179.1"/>
    <property type="molecule type" value="Genomic_DNA"/>
</dbReference>
<reference evidence="6 7" key="1">
    <citation type="submission" date="2021-03" db="EMBL/GenBank/DDBJ databases">
        <title>Sequencing the genomes of 1000 actinobacteria strains.</title>
        <authorList>
            <person name="Klenk H.-P."/>
        </authorList>
    </citation>
    <scope>NUCLEOTIDE SEQUENCE [LARGE SCALE GENOMIC DNA]</scope>
    <source>
        <strain evidence="6 7">DSM 44580</strain>
    </source>
</reference>
<evidence type="ECO:0000256" key="5">
    <source>
        <dbReference type="SAM" id="Phobius"/>
    </source>
</evidence>
<keyword evidence="7" id="KW-1185">Reference proteome</keyword>
<evidence type="ECO:0000256" key="3">
    <source>
        <dbReference type="ARBA" id="ARBA00022989"/>
    </source>
</evidence>
<dbReference type="Proteomes" id="UP001519363">
    <property type="component" value="Unassembled WGS sequence"/>
</dbReference>
<keyword evidence="2 5" id="KW-0812">Transmembrane</keyword>
<evidence type="ECO:0000313" key="6">
    <source>
        <dbReference type="EMBL" id="MBP2475179.1"/>
    </source>
</evidence>
<dbReference type="RefSeq" id="WP_086787364.1">
    <property type="nucleotide sequence ID" value="NZ_JAGIOO010000001.1"/>
</dbReference>
<evidence type="ECO:0000313" key="7">
    <source>
        <dbReference type="Proteomes" id="UP001519363"/>
    </source>
</evidence>
<sequence length="123" mass="12767">MNTVLWILQIVLAVAMLGAGGMKLAKGREKLLGQMSWAENYSDGAFRGIGAVEVLGALGLILPAVTGIATVLVPLAATGLAVTMAGAVLVHVRRKEFGQIAPSAVFLVLALVIAWGRFGPYPL</sequence>
<proteinExistence type="predicted"/>
<accession>A0ABS5AG37</accession>
<dbReference type="InterPro" id="IPR032808">
    <property type="entry name" value="DoxX"/>
</dbReference>
<evidence type="ECO:0000256" key="1">
    <source>
        <dbReference type="ARBA" id="ARBA00004141"/>
    </source>
</evidence>
<feature type="transmembrane region" description="Helical" evidence="5">
    <location>
        <begin position="45"/>
        <end position="65"/>
    </location>
</feature>
<feature type="transmembrane region" description="Helical" evidence="5">
    <location>
        <begin position="6"/>
        <end position="25"/>
    </location>
</feature>
<feature type="transmembrane region" description="Helical" evidence="5">
    <location>
        <begin position="97"/>
        <end position="118"/>
    </location>
</feature>
<feature type="transmembrane region" description="Helical" evidence="5">
    <location>
        <begin position="71"/>
        <end position="90"/>
    </location>
</feature>
<comment type="caution">
    <text evidence="6">The sequence shown here is derived from an EMBL/GenBank/DDBJ whole genome shotgun (WGS) entry which is preliminary data.</text>
</comment>
<gene>
    <name evidence="6" type="ORF">JOF53_004051</name>
</gene>
<organism evidence="6 7">
    <name type="scientific">Crossiella equi</name>
    <dbReference type="NCBI Taxonomy" id="130796"/>
    <lineage>
        <taxon>Bacteria</taxon>
        <taxon>Bacillati</taxon>
        <taxon>Actinomycetota</taxon>
        <taxon>Actinomycetes</taxon>
        <taxon>Pseudonocardiales</taxon>
        <taxon>Pseudonocardiaceae</taxon>
        <taxon>Crossiella</taxon>
    </lineage>
</organism>
<dbReference type="Pfam" id="PF13564">
    <property type="entry name" value="DoxX_2"/>
    <property type="match status" value="1"/>
</dbReference>
<evidence type="ECO:0000256" key="4">
    <source>
        <dbReference type="ARBA" id="ARBA00023136"/>
    </source>
</evidence>
<evidence type="ECO:0000256" key="2">
    <source>
        <dbReference type="ARBA" id="ARBA00022692"/>
    </source>
</evidence>
<name>A0ABS5AG37_9PSEU</name>
<protein>
    <recommendedName>
        <fullName evidence="8">DoxX family protein</fullName>
    </recommendedName>
</protein>
<evidence type="ECO:0008006" key="8">
    <source>
        <dbReference type="Google" id="ProtNLM"/>
    </source>
</evidence>
<keyword evidence="3 5" id="KW-1133">Transmembrane helix</keyword>
<keyword evidence="4 5" id="KW-0472">Membrane</keyword>
<comment type="subcellular location">
    <subcellularLocation>
        <location evidence="1">Membrane</location>
        <topology evidence="1">Multi-pass membrane protein</topology>
    </subcellularLocation>
</comment>